<organism evidence="1 2">
    <name type="scientific">Fibrivirga algicola</name>
    <dbReference type="NCBI Taxonomy" id="2950420"/>
    <lineage>
        <taxon>Bacteria</taxon>
        <taxon>Pseudomonadati</taxon>
        <taxon>Bacteroidota</taxon>
        <taxon>Cytophagia</taxon>
        <taxon>Cytophagales</taxon>
        <taxon>Spirosomataceae</taxon>
        <taxon>Fibrivirga</taxon>
    </lineage>
</organism>
<protein>
    <submittedName>
        <fullName evidence="1">Uncharacterized protein</fullName>
    </submittedName>
</protein>
<dbReference type="RefSeq" id="WP_166694198.1">
    <property type="nucleotide sequence ID" value="NZ_WAEL01000013.1"/>
</dbReference>
<accession>A0ABX0QSE1</accession>
<name>A0ABX0QSE1_9BACT</name>
<comment type="caution">
    <text evidence="1">The sequence shown here is derived from an EMBL/GenBank/DDBJ whole genome shotgun (WGS) entry which is preliminary data.</text>
</comment>
<dbReference type="Proteomes" id="UP000606008">
    <property type="component" value="Unassembled WGS sequence"/>
</dbReference>
<reference evidence="2" key="1">
    <citation type="submission" date="2019-09" db="EMBL/GenBank/DDBJ databases">
        <authorList>
            <person name="Jung D.-H."/>
        </authorList>
    </citation>
    <scope>NUCLEOTIDE SEQUENCE [LARGE SCALE GENOMIC DNA]</scope>
    <source>
        <strain evidence="2">JA-25</strain>
    </source>
</reference>
<evidence type="ECO:0000313" key="1">
    <source>
        <dbReference type="EMBL" id="NID13678.1"/>
    </source>
</evidence>
<sequence>MLLDFTDREEYNAYKHGLRLIPASSKLALADPDTLEVQIEWDISQSMSYYTRTKTPGEIQIVTKLFDSERDFKMTLFCSNLVHSLIYYR</sequence>
<gene>
    <name evidence="1" type="ORF">F7231_26150</name>
</gene>
<evidence type="ECO:0000313" key="2">
    <source>
        <dbReference type="Proteomes" id="UP000606008"/>
    </source>
</evidence>
<proteinExistence type="predicted"/>
<keyword evidence="2" id="KW-1185">Reference proteome</keyword>
<reference evidence="2" key="2">
    <citation type="submission" date="2023-07" db="EMBL/GenBank/DDBJ databases">
        <authorList>
            <person name="Jung D.-H."/>
        </authorList>
    </citation>
    <scope>NUCLEOTIDE SEQUENCE [LARGE SCALE GENOMIC DNA]</scope>
    <source>
        <strain evidence="2">JA-25</strain>
    </source>
</reference>
<dbReference type="EMBL" id="WAEL01000013">
    <property type="protein sequence ID" value="NID13678.1"/>
    <property type="molecule type" value="Genomic_DNA"/>
</dbReference>